<comment type="caution">
    <text evidence="3">The sequence shown here is derived from an EMBL/GenBank/DDBJ whole genome shotgun (WGS) entry which is preliminary data.</text>
</comment>
<feature type="compositionally biased region" description="Polar residues" evidence="1">
    <location>
        <begin position="102"/>
        <end position="115"/>
    </location>
</feature>
<dbReference type="SUPFAM" id="SSF56672">
    <property type="entry name" value="DNA/RNA polymerases"/>
    <property type="match status" value="1"/>
</dbReference>
<feature type="compositionally biased region" description="Low complexity" evidence="1">
    <location>
        <begin position="77"/>
        <end position="99"/>
    </location>
</feature>
<dbReference type="Gene3D" id="3.30.70.270">
    <property type="match status" value="1"/>
</dbReference>
<keyword evidence="4" id="KW-1185">Reference proteome</keyword>
<feature type="region of interest" description="Disordered" evidence="1">
    <location>
        <begin position="77"/>
        <end position="142"/>
    </location>
</feature>
<dbReference type="PROSITE" id="PS50878">
    <property type="entry name" value="RT_POL"/>
    <property type="match status" value="1"/>
</dbReference>
<feature type="domain" description="Reverse transcriptase" evidence="2">
    <location>
        <begin position="222"/>
        <end position="339"/>
    </location>
</feature>
<dbReference type="PANTHER" id="PTHR33050">
    <property type="entry name" value="REVERSE TRANSCRIPTASE DOMAIN-CONTAINING PROTEIN"/>
    <property type="match status" value="1"/>
</dbReference>
<evidence type="ECO:0000259" key="2">
    <source>
        <dbReference type="PROSITE" id="PS50878"/>
    </source>
</evidence>
<evidence type="ECO:0000313" key="4">
    <source>
        <dbReference type="Proteomes" id="UP000716291"/>
    </source>
</evidence>
<sequence>MLKDVRHLLLHICSSMTQARTNIALRSVNPSFSVKHDQDINYTVPLEGFQQSLIQQTSARKATRDAMLDRRHKCRFPSATSGSFSSSSSFDPSTDQQFFRTGPSSQQGGLNNNIYQQQQQLQSQQQQQQTEQQEEHQPFSSVISPLQIHPVGNRLSKFYSKWTDISNNSYINTIIQHGYHIPFHITPPVTTSPTLIIPYSTDQIVLLDKAIQELLTKAAIEKVFPQQVSQVPGFYSSIFVIPKKNGGIRPVFNLKKLNLYLDAPHFKMETIREVSRMIKPNDYLTSIDLSDAFLHMGLHPSSRRYLRFQWRNQVYQFCTTAFGLSTSPYSDSQKCPNVL</sequence>
<dbReference type="InterPro" id="IPR052055">
    <property type="entry name" value="Hepadnavirus_pol/RT"/>
</dbReference>
<dbReference type="EMBL" id="JAANQT010000611">
    <property type="protein sequence ID" value="KAG1309629.1"/>
    <property type="molecule type" value="Genomic_DNA"/>
</dbReference>
<dbReference type="Proteomes" id="UP000716291">
    <property type="component" value="Unassembled WGS sequence"/>
</dbReference>
<dbReference type="InterPro" id="IPR000477">
    <property type="entry name" value="RT_dom"/>
</dbReference>
<accession>A0A9P6XB72</accession>
<organism evidence="3 4">
    <name type="scientific">Rhizopus oryzae</name>
    <name type="common">Mucormycosis agent</name>
    <name type="synonym">Rhizopus arrhizus var. delemar</name>
    <dbReference type="NCBI Taxonomy" id="64495"/>
    <lineage>
        <taxon>Eukaryota</taxon>
        <taxon>Fungi</taxon>
        <taxon>Fungi incertae sedis</taxon>
        <taxon>Mucoromycota</taxon>
        <taxon>Mucoromycotina</taxon>
        <taxon>Mucoromycetes</taxon>
        <taxon>Mucorales</taxon>
        <taxon>Mucorineae</taxon>
        <taxon>Rhizopodaceae</taxon>
        <taxon>Rhizopus</taxon>
    </lineage>
</organism>
<protein>
    <recommendedName>
        <fullName evidence="2">Reverse transcriptase domain-containing protein</fullName>
    </recommendedName>
</protein>
<evidence type="ECO:0000313" key="3">
    <source>
        <dbReference type="EMBL" id="KAG1309629.1"/>
    </source>
</evidence>
<dbReference type="PANTHER" id="PTHR33050:SF7">
    <property type="entry name" value="RIBONUCLEASE H"/>
    <property type="match status" value="1"/>
</dbReference>
<evidence type="ECO:0000256" key="1">
    <source>
        <dbReference type="SAM" id="MobiDB-lite"/>
    </source>
</evidence>
<proteinExistence type="predicted"/>
<dbReference type="AlphaFoldDB" id="A0A9P6XB72"/>
<dbReference type="InterPro" id="IPR043502">
    <property type="entry name" value="DNA/RNA_pol_sf"/>
</dbReference>
<feature type="compositionally biased region" description="Low complexity" evidence="1">
    <location>
        <begin position="116"/>
        <end position="131"/>
    </location>
</feature>
<name>A0A9P6XB72_RHIOR</name>
<dbReference type="OrthoDB" id="2286148at2759"/>
<gene>
    <name evidence="3" type="ORF">G6F64_005160</name>
</gene>
<dbReference type="InterPro" id="IPR043128">
    <property type="entry name" value="Rev_trsase/Diguanyl_cyclase"/>
</dbReference>
<reference evidence="3" key="1">
    <citation type="journal article" date="2020" name="Microb. Genom.">
        <title>Genetic diversity of clinical and environmental Mucorales isolates obtained from an investigation of mucormycosis cases among solid organ transplant recipients.</title>
        <authorList>
            <person name="Nguyen M.H."/>
            <person name="Kaul D."/>
            <person name="Muto C."/>
            <person name="Cheng S.J."/>
            <person name="Richter R.A."/>
            <person name="Bruno V.M."/>
            <person name="Liu G."/>
            <person name="Beyhan S."/>
            <person name="Sundermann A.J."/>
            <person name="Mounaud S."/>
            <person name="Pasculle A.W."/>
            <person name="Nierman W.C."/>
            <person name="Driscoll E."/>
            <person name="Cumbie R."/>
            <person name="Clancy C.J."/>
            <person name="Dupont C.L."/>
        </authorList>
    </citation>
    <scope>NUCLEOTIDE SEQUENCE</scope>
    <source>
        <strain evidence="3">GL11</strain>
    </source>
</reference>
<dbReference type="Gene3D" id="3.10.10.10">
    <property type="entry name" value="HIV Type 1 Reverse Transcriptase, subunit A, domain 1"/>
    <property type="match status" value="1"/>
</dbReference>